<dbReference type="Pfam" id="PF04607">
    <property type="entry name" value="RelA_SpoT"/>
    <property type="match status" value="1"/>
</dbReference>
<dbReference type="KEGG" id="mcys:MCB1EB_1330"/>
<dbReference type="InterPro" id="IPR012675">
    <property type="entry name" value="Beta-grasp_dom_sf"/>
</dbReference>
<dbReference type="PANTHER" id="PTHR21262:SF31">
    <property type="entry name" value="GTP PYROPHOSPHOKINASE"/>
    <property type="match status" value="1"/>
</dbReference>
<dbReference type="GO" id="GO:0042594">
    <property type="term" value="P:response to starvation"/>
    <property type="evidence" value="ECO:0007669"/>
    <property type="project" value="TreeGrafter"/>
</dbReference>
<dbReference type="GO" id="GO:0015949">
    <property type="term" value="P:nucleobase-containing small molecule interconversion"/>
    <property type="evidence" value="ECO:0007669"/>
    <property type="project" value="UniProtKB-ARBA"/>
</dbReference>
<dbReference type="RefSeq" id="WP_431311527.1">
    <property type="nucleotide sequence ID" value="NZ_AP018150.1"/>
</dbReference>
<dbReference type="SUPFAM" id="SSF81271">
    <property type="entry name" value="TGS-like"/>
    <property type="match status" value="1"/>
</dbReference>
<dbReference type="CDD" id="cd04876">
    <property type="entry name" value="ACT_RelA-SpoT"/>
    <property type="match status" value="1"/>
</dbReference>
<dbReference type="FunFam" id="3.30.460.10:FF:000001">
    <property type="entry name" value="GTP pyrophosphokinase RelA"/>
    <property type="match status" value="1"/>
</dbReference>
<dbReference type="Gene3D" id="3.30.70.260">
    <property type="match status" value="1"/>
</dbReference>
<dbReference type="GO" id="GO:0005886">
    <property type="term" value="C:plasma membrane"/>
    <property type="evidence" value="ECO:0007669"/>
    <property type="project" value="TreeGrafter"/>
</dbReference>
<evidence type="ECO:0000256" key="1">
    <source>
        <dbReference type="ARBA" id="ARBA00019852"/>
    </source>
</evidence>
<organism evidence="6 7">
    <name type="scientific">Mycoavidus cysteinexigens</name>
    <dbReference type="NCBI Taxonomy" id="1553431"/>
    <lineage>
        <taxon>Bacteria</taxon>
        <taxon>Pseudomonadati</taxon>
        <taxon>Pseudomonadota</taxon>
        <taxon>Betaproteobacteria</taxon>
        <taxon>Burkholderiales</taxon>
        <taxon>Burkholderiaceae</taxon>
        <taxon>Mycoavidus</taxon>
    </lineage>
</organism>
<dbReference type="PROSITE" id="PS51671">
    <property type="entry name" value="ACT"/>
    <property type="match status" value="1"/>
</dbReference>
<dbReference type="InterPro" id="IPR045865">
    <property type="entry name" value="ACT-like_dom_sf"/>
</dbReference>
<evidence type="ECO:0000313" key="6">
    <source>
        <dbReference type="EMBL" id="BBE09491.1"/>
    </source>
</evidence>
<dbReference type="GO" id="GO:0008728">
    <property type="term" value="F:GTP diphosphokinase activity"/>
    <property type="evidence" value="ECO:0007669"/>
    <property type="project" value="TreeGrafter"/>
</dbReference>
<dbReference type="GO" id="GO:0015969">
    <property type="term" value="P:guanosine tetraphosphate metabolic process"/>
    <property type="evidence" value="ECO:0007669"/>
    <property type="project" value="InterPro"/>
</dbReference>
<dbReference type="Pfam" id="PF13291">
    <property type="entry name" value="ACT_4"/>
    <property type="match status" value="1"/>
</dbReference>
<dbReference type="Gene3D" id="1.10.3210.10">
    <property type="entry name" value="Hypothetical protein af1432"/>
    <property type="match status" value="1"/>
</dbReference>
<dbReference type="Proteomes" id="UP000282597">
    <property type="component" value="Chromosome"/>
</dbReference>
<dbReference type="InterPro" id="IPR007685">
    <property type="entry name" value="RelA_SpoT"/>
</dbReference>
<evidence type="ECO:0000256" key="5">
    <source>
        <dbReference type="RuleBase" id="RU003847"/>
    </source>
</evidence>
<accession>A0A2Z6EVN8</accession>
<dbReference type="Pfam" id="PF13328">
    <property type="entry name" value="HD_4"/>
    <property type="match status" value="1"/>
</dbReference>
<dbReference type="GO" id="GO:0016301">
    <property type="term" value="F:kinase activity"/>
    <property type="evidence" value="ECO:0007669"/>
    <property type="project" value="UniProtKB-KW"/>
</dbReference>
<dbReference type="EMBL" id="AP018150">
    <property type="protein sequence ID" value="BBE09491.1"/>
    <property type="molecule type" value="Genomic_DNA"/>
</dbReference>
<dbReference type="CDD" id="cd01668">
    <property type="entry name" value="TGS_RSH"/>
    <property type="match status" value="1"/>
</dbReference>
<dbReference type="InterPro" id="IPR002912">
    <property type="entry name" value="ACT_dom"/>
</dbReference>
<dbReference type="InterPro" id="IPR012676">
    <property type="entry name" value="TGS-like"/>
</dbReference>
<dbReference type="CDD" id="cd05399">
    <property type="entry name" value="NT_Rel-Spo_like"/>
    <property type="match status" value="1"/>
</dbReference>
<dbReference type="Gene3D" id="3.10.20.30">
    <property type="match status" value="1"/>
</dbReference>
<dbReference type="SUPFAM" id="SSF81301">
    <property type="entry name" value="Nucleotidyltransferase"/>
    <property type="match status" value="1"/>
</dbReference>
<reference evidence="6 7" key="1">
    <citation type="journal article" date="2018" name="Microbes Environ.">
        <title>Comparative Genomic Insights into Endofungal Lifestyles of Two Bacterial Endosymbionts, Mycoavidus cysteinexigens and Burkholderia rhizoxinica.</title>
        <authorList>
            <person name="Sharmin D."/>
            <person name="Guo Y."/>
            <person name="Nishizawa T."/>
            <person name="Ohshima S."/>
            <person name="Sato Y."/>
            <person name="Takashima Y."/>
            <person name="Narisawa K."/>
            <person name="Ohta H."/>
        </authorList>
    </citation>
    <scope>NUCLEOTIDE SEQUENCE [LARGE SCALE GENOMIC DNA]</scope>
    <source>
        <strain evidence="6 7">B1-EB</strain>
    </source>
</reference>
<gene>
    <name evidence="6" type="ORF">MCB1EB_1330</name>
</gene>
<dbReference type="SMART" id="SM00954">
    <property type="entry name" value="RelA_SpoT"/>
    <property type="match status" value="1"/>
</dbReference>
<name>A0A2Z6EVN8_9BURK</name>
<keyword evidence="6" id="KW-0418">Kinase</keyword>
<dbReference type="AlphaFoldDB" id="A0A2Z6EVN8"/>
<protein>
    <recommendedName>
        <fullName evidence="1">GTP pyrophosphokinase</fullName>
    </recommendedName>
    <alternativeName>
        <fullName evidence="3">(p)ppGpp synthase</fullName>
    </alternativeName>
    <alternativeName>
        <fullName evidence="2">ATP:GTP 3'-pyrophosphotransferase</fullName>
    </alternativeName>
    <alternativeName>
        <fullName evidence="4">ppGpp synthase I</fullName>
    </alternativeName>
</protein>
<evidence type="ECO:0000313" key="7">
    <source>
        <dbReference type="Proteomes" id="UP000282597"/>
    </source>
</evidence>
<dbReference type="PANTHER" id="PTHR21262">
    <property type="entry name" value="GUANOSINE-3',5'-BIS DIPHOSPHATE 3'-PYROPHOSPHOHYDROLASE"/>
    <property type="match status" value="1"/>
</dbReference>
<comment type="similarity">
    <text evidence="5">Belongs to the relA/spoT family.</text>
</comment>
<evidence type="ECO:0000256" key="3">
    <source>
        <dbReference type="ARBA" id="ARBA00032407"/>
    </source>
</evidence>
<evidence type="ECO:0000256" key="2">
    <source>
        <dbReference type="ARBA" id="ARBA00029754"/>
    </source>
</evidence>
<comment type="function">
    <text evidence="5">In eubacteria ppGpp (guanosine 3'-diphosphate 5'-diphosphate) is a mediator of the stringent response that coordinates a variety of cellular activities in response to changes in nutritional abundance.</text>
</comment>
<dbReference type="InterPro" id="IPR004095">
    <property type="entry name" value="TGS"/>
</dbReference>
<dbReference type="InterPro" id="IPR043519">
    <property type="entry name" value="NT_sf"/>
</dbReference>
<keyword evidence="7" id="KW-1185">Reference proteome</keyword>
<sequence length="748" mass="83748">MNHEMLSQPAASALGLGDALAFVREQAGTLRLDSGEPVVDHALGVVRIIEALNVDQPTLIASVIFNTLNYKAQPDPLLVARFGPEITQLATDVCKLMRLGVSKEQTTLAAGPHRAGRDIEAARRAQIEAVRKMLLAFAQDVRVVLIRLASRLQTLRYYAAAQQRPALAVVREMLELDAPLANRLGIWQLKWELEDLALRFEDPVTYKHIAGLLDEKRIERKAYIVETITQLQLELSKASIRADVSGRPKHIYSIWRKMRSKQLDFSELYDVRALRVIVDDIKDCYSVLGIVHNLWQPVPKEFDDYISRPKPNGYKSLHTVVLDHESRALEIQIRTHEMHRFAEYGVAAHWRYKETEGQNYDGQTVAQSRYDEKLAWLRQLLAWKDEVTQSEAAANLYADKKPWEQLKQASLDDRLYVLTPQAHVVALPQGSTAIDFAYYLHTELGHRCRGARIDGAMVPLNTPLHNGQTVEIIAVKQGGPSRDWLNPQLAYLSSARAKQKVRAWFNAIDLQQDIVSGRALVEKTLQREGKTSTNLEELAAKLGFKSAEELFIAVSKEELSPRSIEQVLVIPGAEQNHSAAAWVTRKSSDLSVLQGASSGVLVVGVSALMTHFARCCRPAPPDPIVGFVTRARGISIHRAQCASFLHLAQRMPERVMQTTWPSHAQSRLGTIVYPIDLVIEATDRPGLLRDISEVFAREKINVINVKIVSRRTIALMHFTVEVTSTAQVSRAAALLIEVVGVLRAMRKS</sequence>
<dbReference type="NCBIfam" id="TIGR00691">
    <property type="entry name" value="spoT_relA"/>
    <property type="match status" value="1"/>
</dbReference>
<dbReference type="InterPro" id="IPR004811">
    <property type="entry name" value="RelA/Spo_fam"/>
</dbReference>
<keyword evidence="6" id="KW-0808">Transferase</keyword>
<dbReference type="PROSITE" id="PS51880">
    <property type="entry name" value="TGS"/>
    <property type="match status" value="1"/>
</dbReference>
<dbReference type="InterPro" id="IPR033655">
    <property type="entry name" value="TGS_RelA/SpoT"/>
</dbReference>
<dbReference type="GO" id="GO:0008893">
    <property type="term" value="F:guanosine-3',5'-bis(diphosphate) 3'-diphosphatase activity"/>
    <property type="evidence" value="ECO:0007669"/>
    <property type="project" value="TreeGrafter"/>
</dbReference>
<dbReference type="Gene3D" id="3.30.460.10">
    <property type="entry name" value="Beta Polymerase, domain 2"/>
    <property type="match status" value="1"/>
</dbReference>
<proteinExistence type="inferred from homology"/>
<dbReference type="FunFam" id="3.10.20.30:FF:000002">
    <property type="entry name" value="GTP pyrophosphokinase (RelA/SpoT)"/>
    <property type="match status" value="1"/>
</dbReference>
<dbReference type="Pfam" id="PF02824">
    <property type="entry name" value="TGS"/>
    <property type="match status" value="1"/>
</dbReference>
<evidence type="ECO:0000256" key="4">
    <source>
        <dbReference type="ARBA" id="ARBA00033308"/>
    </source>
</evidence>
<dbReference type="SUPFAM" id="SSF55021">
    <property type="entry name" value="ACT-like"/>
    <property type="match status" value="1"/>
</dbReference>
<dbReference type="SUPFAM" id="SSF109604">
    <property type="entry name" value="HD-domain/PDEase-like"/>
    <property type="match status" value="1"/>
</dbReference>